<reference evidence="2 3" key="1">
    <citation type="journal article" date="2018" name="Evol. Lett.">
        <title>Horizontal gene cluster transfer increased hallucinogenic mushroom diversity.</title>
        <authorList>
            <person name="Reynolds H.T."/>
            <person name="Vijayakumar V."/>
            <person name="Gluck-Thaler E."/>
            <person name="Korotkin H.B."/>
            <person name="Matheny P.B."/>
            <person name="Slot J.C."/>
        </authorList>
    </citation>
    <scope>NUCLEOTIDE SEQUENCE [LARGE SCALE GENOMIC DNA]</scope>
    <source>
        <strain evidence="2 3">SRW20</strain>
    </source>
</reference>
<feature type="region of interest" description="Disordered" evidence="1">
    <location>
        <begin position="231"/>
        <end position="357"/>
    </location>
</feature>
<dbReference type="InParanoid" id="A0A409XYI8"/>
<evidence type="ECO:0000313" key="3">
    <source>
        <dbReference type="Proteomes" id="UP000284706"/>
    </source>
</evidence>
<evidence type="ECO:0000256" key="1">
    <source>
        <dbReference type="SAM" id="MobiDB-lite"/>
    </source>
</evidence>
<comment type="caution">
    <text evidence="2">The sequence shown here is derived from an EMBL/GenBank/DDBJ whole genome shotgun (WGS) entry which is preliminary data.</text>
</comment>
<dbReference type="EMBL" id="NHYE01001410">
    <property type="protein sequence ID" value="PPQ95834.1"/>
    <property type="molecule type" value="Genomic_DNA"/>
</dbReference>
<accession>A0A409XYI8</accession>
<organism evidence="2 3">
    <name type="scientific">Gymnopilus dilepis</name>
    <dbReference type="NCBI Taxonomy" id="231916"/>
    <lineage>
        <taxon>Eukaryota</taxon>
        <taxon>Fungi</taxon>
        <taxon>Dikarya</taxon>
        <taxon>Basidiomycota</taxon>
        <taxon>Agaricomycotina</taxon>
        <taxon>Agaricomycetes</taxon>
        <taxon>Agaricomycetidae</taxon>
        <taxon>Agaricales</taxon>
        <taxon>Agaricineae</taxon>
        <taxon>Hymenogastraceae</taxon>
        <taxon>Gymnopilus</taxon>
    </lineage>
</organism>
<feature type="compositionally biased region" description="Basic and acidic residues" evidence="1">
    <location>
        <begin position="254"/>
        <end position="268"/>
    </location>
</feature>
<feature type="compositionally biased region" description="Basic residues" evidence="1">
    <location>
        <begin position="318"/>
        <end position="329"/>
    </location>
</feature>
<evidence type="ECO:0000313" key="2">
    <source>
        <dbReference type="EMBL" id="PPQ95834.1"/>
    </source>
</evidence>
<keyword evidence="3" id="KW-1185">Reference proteome</keyword>
<protein>
    <submittedName>
        <fullName evidence="2">Uncharacterized protein</fullName>
    </submittedName>
</protein>
<dbReference type="AlphaFoldDB" id="A0A409XYI8"/>
<sequence>MPPYPGFEFATHTNLGLSDNTITPQDASNSQFWATFDELVSSPPYPPANETETRFYLDPSHPLASASPLSPSWSKVSNYQAGEPSFDLHEFSVQPQGYHMDPATYFGIGERPSSSSLSSTAPSPPDFSATVYAPDPYLPAIQPPPLSTHDVFQHFQSSDRSVDDMLREEFFRLPADMQEEYFLSPHCRDLMMALFPRLTRLIASNHVTHTTQWPSYDCYGTSLAPTAAEDHALGRSGGASKRTRRFRGIGQNQTEEKKRRRAREEARRMVARSHGNPGSSLREAERQHKLKFNQALRTGYGPSSRADPVERAETHPQRSSRSHGSTSRKTKAEGAGRPSASESRRSQPAPSGVADCLTWKPSNQYTIPSGPTPPIPFFDGRITKTTRIVGDHEVRIDRVDGRFLGVSVK</sequence>
<gene>
    <name evidence="2" type="ORF">CVT26_015964</name>
</gene>
<dbReference type="Proteomes" id="UP000284706">
    <property type="component" value="Unassembled WGS sequence"/>
</dbReference>
<proteinExistence type="predicted"/>
<name>A0A409XYI8_9AGAR</name>
<feature type="compositionally biased region" description="Basic and acidic residues" evidence="1">
    <location>
        <begin position="307"/>
        <end position="316"/>
    </location>
</feature>